<organism evidence="1 2">
    <name type="scientific">Pseudonocardia halophobica</name>
    <dbReference type="NCBI Taxonomy" id="29401"/>
    <lineage>
        <taxon>Bacteria</taxon>
        <taxon>Bacillati</taxon>
        <taxon>Actinomycetota</taxon>
        <taxon>Actinomycetes</taxon>
        <taxon>Pseudonocardiales</taxon>
        <taxon>Pseudonocardiaceae</taxon>
        <taxon>Pseudonocardia</taxon>
    </lineage>
</organism>
<dbReference type="CDD" id="cd02440">
    <property type="entry name" value="AdoMet_MTases"/>
    <property type="match status" value="1"/>
</dbReference>
<accession>A0A9W6NXK0</accession>
<name>A0A9W6NXK0_9PSEU</name>
<dbReference type="RefSeq" id="WP_051737662.1">
    <property type="nucleotide sequence ID" value="NZ_BAAAUZ010000073.1"/>
</dbReference>
<dbReference type="Gene3D" id="3.40.50.150">
    <property type="entry name" value="Vaccinia Virus protein VP39"/>
    <property type="match status" value="1"/>
</dbReference>
<gene>
    <name evidence="1" type="ORF">GCM10017577_37230</name>
</gene>
<dbReference type="InterPro" id="IPR029063">
    <property type="entry name" value="SAM-dependent_MTases_sf"/>
</dbReference>
<proteinExistence type="predicted"/>
<reference evidence="1" key="1">
    <citation type="journal article" date="2014" name="Int. J. Syst. Evol. Microbiol.">
        <title>Complete genome sequence of Corynebacterium casei LMG S-19264T (=DSM 44701T), isolated from a smear-ripened cheese.</title>
        <authorList>
            <consortium name="US DOE Joint Genome Institute (JGI-PGF)"/>
            <person name="Walter F."/>
            <person name="Albersmeier A."/>
            <person name="Kalinowski J."/>
            <person name="Ruckert C."/>
        </authorList>
    </citation>
    <scope>NUCLEOTIDE SEQUENCE</scope>
    <source>
        <strain evidence="1">VKM Ac-1069</strain>
    </source>
</reference>
<dbReference type="PANTHER" id="PTHR14614:SF132">
    <property type="entry name" value="PROTEIN-LYSINE METHYLTRANSFERASE C42C1.13"/>
    <property type="match status" value="1"/>
</dbReference>
<keyword evidence="2" id="KW-1185">Reference proteome</keyword>
<evidence type="ECO:0008006" key="3">
    <source>
        <dbReference type="Google" id="ProtNLM"/>
    </source>
</evidence>
<dbReference type="Proteomes" id="UP001143463">
    <property type="component" value="Unassembled WGS sequence"/>
</dbReference>
<dbReference type="Pfam" id="PF10294">
    <property type="entry name" value="Methyltransf_16"/>
    <property type="match status" value="1"/>
</dbReference>
<dbReference type="PANTHER" id="PTHR14614">
    <property type="entry name" value="HEPATOCELLULAR CARCINOMA-ASSOCIATED ANTIGEN"/>
    <property type="match status" value="1"/>
</dbReference>
<sequence>MPSAARGFTLYGDVPGAAAPSGLVGVSHSAVDLPTGRIELVHPRDALEQIYEQNFGWGGTEPPYWAQPWPSGIELADAVARADLSGARVLELGCGLALPSLAAAQGGARVLATDRAPGALAFAAHNARRNGLRLEVAQCDWSDPWSAIAGAPWDLVLAADVLYLHDGLDALDALLPRLVLGSGEVWLSDQGRPPARDFLARCERWSTVSTTGTDHPEVSLHRLRRHAVTTCDPVPALVNGRS</sequence>
<dbReference type="AlphaFoldDB" id="A0A9W6NXK0"/>
<evidence type="ECO:0000313" key="1">
    <source>
        <dbReference type="EMBL" id="GLL12582.1"/>
    </source>
</evidence>
<dbReference type="EMBL" id="BSFQ01000015">
    <property type="protein sequence ID" value="GLL12582.1"/>
    <property type="molecule type" value="Genomic_DNA"/>
</dbReference>
<reference evidence="1" key="2">
    <citation type="submission" date="2023-01" db="EMBL/GenBank/DDBJ databases">
        <authorList>
            <person name="Sun Q."/>
            <person name="Evtushenko L."/>
        </authorList>
    </citation>
    <scope>NUCLEOTIDE SEQUENCE</scope>
    <source>
        <strain evidence="1">VKM Ac-1069</strain>
    </source>
</reference>
<evidence type="ECO:0000313" key="2">
    <source>
        <dbReference type="Proteomes" id="UP001143463"/>
    </source>
</evidence>
<dbReference type="InterPro" id="IPR019410">
    <property type="entry name" value="Methyltransf_16"/>
</dbReference>
<protein>
    <recommendedName>
        <fullName evidence="3">Nicotinamide N-methyase</fullName>
    </recommendedName>
</protein>
<comment type="caution">
    <text evidence="1">The sequence shown here is derived from an EMBL/GenBank/DDBJ whole genome shotgun (WGS) entry which is preliminary data.</text>
</comment>
<dbReference type="SUPFAM" id="SSF53335">
    <property type="entry name" value="S-adenosyl-L-methionine-dependent methyltransferases"/>
    <property type="match status" value="1"/>
</dbReference>